<feature type="binding site" evidence="8">
    <location>
        <position position="268"/>
    </location>
    <ligand>
        <name>Mg(2+)</name>
        <dbReference type="ChEBI" id="CHEBI:18420"/>
    </ligand>
</feature>
<comment type="similarity">
    <text evidence="2">Belongs to the HAD-like hydrolase superfamily. CbbY/CbbZ/Gph/YieH family.</text>
</comment>
<dbReference type="PANTHER" id="PTHR19288">
    <property type="entry name" value="4-NITROPHENYLPHOSPHATASE-RELATED"/>
    <property type="match status" value="1"/>
</dbReference>
<evidence type="ECO:0000256" key="7">
    <source>
        <dbReference type="PIRSR" id="PIRSR000915-2"/>
    </source>
</evidence>
<dbReference type="InterPro" id="IPR036412">
    <property type="entry name" value="HAD-like_sf"/>
</dbReference>
<sequence>MNTNMNVEERQRGCQSQLLSSHNARDLLDSVDAFLFDCDGLIHLTLQHIYFSSDLKSQIFVGKKLVFVTNNSTKSRSQYAKKFHSLGISVSEDEIFCSSFAAAMFLKVYVIGEEGILEELQLAGFTGLGGPEDGKKTVQLKPNCIFEHDKTVGAVIVGLDQYINYYKLQFSYYYLFHALFKTFKLSTDRYGTLCIRENPGCLFIATNRDAVGHMTDLQEWPGAGCMVAAICGSTQKEPIVVGKPSTFLMDFLLQKFQISCSKMCMVGDRLDTDILFGKNAGCKTLLVFSGVTSQSTLHDPSNSIEPDYYTNKLSDVLELLGP</sequence>
<dbReference type="GO" id="GO:0005737">
    <property type="term" value="C:cytoplasm"/>
    <property type="evidence" value="ECO:0007669"/>
    <property type="project" value="TreeGrafter"/>
</dbReference>
<feature type="binding site" evidence="7">
    <location>
        <position position="243"/>
    </location>
    <ligand>
        <name>substrate</name>
    </ligand>
</feature>
<evidence type="ECO:0000256" key="8">
    <source>
        <dbReference type="PIRSR" id="PIRSR000915-3"/>
    </source>
</evidence>
<evidence type="ECO:0000256" key="5">
    <source>
        <dbReference type="PIRNR" id="PIRNR000915"/>
    </source>
</evidence>
<organism evidence="9">
    <name type="scientific">Fagus sylvatica</name>
    <name type="common">Beechnut</name>
    <dbReference type="NCBI Taxonomy" id="28930"/>
    <lineage>
        <taxon>Eukaryota</taxon>
        <taxon>Viridiplantae</taxon>
        <taxon>Streptophyta</taxon>
        <taxon>Embryophyta</taxon>
        <taxon>Tracheophyta</taxon>
        <taxon>Spermatophyta</taxon>
        <taxon>Magnoliopsida</taxon>
        <taxon>eudicotyledons</taxon>
        <taxon>Gunneridae</taxon>
        <taxon>Pentapetalae</taxon>
        <taxon>rosids</taxon>
        <taxon>fabids</taxon>
        <taxon>Fagales</taxon>
        <taxon>Fagaceae</taxon>
        <taxon>Fagus</taxon>
    </lineage>
</organism>
<accession>A0A2N9EVX5</accession>
<gene>
    <name evidence="9" type="ORF">FSB_LOCUS6910</name>
</gene>
<keyword evidence="8" id="KW-0479">Metal-binding</keyword>
<protein>
    <recommendedName>
        <fullName evidence="3 5">Phosphoglycolate phosphatase</fullName>
        <ecNumber evidence="3 5">3.1.3.18</ecNumber>
    </recommendedName>
</protein>
<dbReference type="SUPFAM" id="SSF56784">
    <property type="entry name" value="HAD-like"/>
    <property type="match status" value="1"/>
</dbReference>
<dbReference type="PANTHER" id="PTHR19288:SF75">
    <property type="entry name" value="PHOSPHOGLYCOLATE PHOSPHATASE 2"/>
    <property type="match status" value="1"/>
</dbReference>
<dbReference type="Pfam" id="PF13344">
    <property type="entry name" value="Hydrolase_6"/>
    <property type="match status" value="1"/>
</dbReference>
<dbReference type="SFLD" id="SFLDS00003">
    <property type="entry name" value="Haloacid_Dehalogenase"/>
    <property type="match status" value="1"/>
</dbReference>
<dbReference type="AlphaFoldDB" id="A0A2N9EVX5"/>
<reference evidence="9" key="1">
    <citation type="submission" date="2018-02" db="EMBL/GenBank/DDBJ databases">
        <authorList>
            <person name="Cohen D.B."/>
            <person name="Kent A.D."/>
        </authorList>
    </citation>
    <scope>NUCLEOTIDE SEQUENCE</scope>
</reference>
<feature type="binding site" evidence="8">
    <location>
        <position position="37"/>
    </location>
    <ligand>
        <name>Mg(2+)</name>
        <dbReference type="ChEBI" id="CHEBI:18420"/>
    </ligand>
</feature>
<keyword evidence="8" id="KW-0460">Magnesium</keyword>
<name>A0A2N9EVX5_FAGSY</name>
<evidence type="ECO:0000256" key="4">
    <source>
        <dbReference type="ARBA" id="ARBA00022801"/>
    </source>
</evidence>
<evidence type="ECO:0000256" key="6">
    <source>
        <dbReference type="PIRSR" id="PIRSR000915-1"/>
    </source>
</evidence>
<dbReference type="InterPro" id="IPR023214">
    <property type="entry name" value="HAD_sf"/>
</dbReference>
<evidence type="ECO:0000256" key="3">
    <source>
        <dbReference type="ARBA" id="ARBA00013078"/>
    </source>
</evidence>
<dbReference type="EC" id="3.1.3.18" evidence="3 5"/>
<comment type="catalytic activity">
    <reaction evidence="1 5">
        <text>2-phosphoglycolate + H2O = glycolate + phosphate</text>
        <dbReference type="Rhea" id="RHEA:14369"/>
        <dbReference type="ChEBI" id="CHEBI:15377"/>
        <dbReference type="ChEBI" id="CHEBI:29805"/>
        <dbReference type="ChEBI" id="CHEBI:43474"/>
        <dbReference type="ChEBI" id="CHEBI:58033"/>
        <dbReference type="EC" id="3.1.3.18"/>
    </reaction>
</comment>
<feature type="binding site" evidence="8">
    <location>
        <position position="39"/>
    </location>
    <ligand>
        <name>Mg(2+)</name>
        <dbReference type="ChEBI" id="CHEBI:18420"/>
    </ligand>
</feature>
<dbReference type="EMBL" id="OIVN01000363">
    <property type="protein sequence ID" value="SPC79028.1"/>
    <property type="molecule type" value="Genomic_DNA"/>
</dbReference>
<feature type="active site" description="Nucleophile" evidence="6">
    <location>
        <position position="37"/>
    </location>
</feature>
<dbReference type="InterPro" id="IPR006357">
    <property type="entry name" value="HAD-SF_hydro_IIA"/>
</dbReference>
<dbReference type="GO" id="GO:0008967">
    <property type="term" value="F:phosphoglycolate phosphatase activity"/>
    <property type="evidence" value="ECO:0007669"/>
    <property type="project" value="UniProtKB-EC"/>
</dbReference>
<dbReference type="Pfam" id="PF13242">
    <property type="entry name" value="Hydrolase_like"/>
    <property type="match status" value="1"/>
</dbReference>
<evidence type="ECO:0000256" key="2">
    <source>
        <dbReference type="ARBA" id="ARBA00006171"/>
    </source>
</evidence>
<evidence type="ECO:0000256" key="1">
    <source>
        <dbReference type="ARBA" id="ARBA00000830"/>
    </source>
</evidence>
<dbReference type="NCBIfam" id="TIGR01460">
    <property type="entry name" value="HAD-SF-IIA"/>
    <property type="match status" value="1"/>
</dbReference>
<dbReference type="GO" id="GO:0046872">
    <property type="term" value="F:metal ion binding"/>
    <property type="evidence" value="ECO:0007669"/>
    <property type="project" value="UniProtKB-KW"/>
</dbReference>
<dbReference type="SFLD" id="SFLDG01139">
    <property type="entry name" value="C2.A:_Pyridoxal_Phosphate_Phos"/>
    <property type="match status" value="1"/>
</dbReference>
<dbReference type="Gene3D" id="3.40.50.1000">
    <property type="entry name" value="HAD superfamily/HAD-like"/>
    <property type="match status" value="2"/>
</dbReference>
<comment type="cofactor">
    <cofactor evidence="8">
        <name>Mg(2+)</name>
        <dbReference type="ChEBI" id="CHEBI:18420"/>
    </cofactor>
    <text evidence="8">Divalent metal ions. Mg(2+) is the most effective.</text>
</comment>
<dbReference type="FunFam" id="3.40.50.1000:FF:000039">
    <property type="entry name" value="Phosphoglycolate phosphatase"/>
    <property type="match status" value="1"/>
</dbReference>
<evidence type="ECO:0000313" key="9">
    <source>
        <dbReference type="EMBL" id="SPC79028.1"/>
    </source>
</evidence>
<feature type="active site" description="Proton donor" evidence="6">
    <location>
        <position position="39"/>
    </location>
</feature>
<dbReference type="PIRSF" id="PIRSF000915">
    <property type="entry name" value="PGP-type_phosphatase"/>
    <property type="match status" value="1"/>
</dbReference>
<dbReference type="SFLD" id="SFLDF00039">
    <property type="entry name" value="phosphoglycolate_phosphatase_2"/>
    <property type="match status" value="1"/>
</dbReference>
<keyword evidence="4 5" id="KW-0378">Hydrolase</keyword>
<proteinExistence type="inferred from homology"/>